<comment type="caution">
    <text evidence="3">The sequence shown here is derived from an EMBL/GenBank/DDBJ whole genome shotgun (WGS) entry which is preliminary data.</text>
</comment>
<evidence type="ECO:0000313" key="3">
    <source>
        <dbReference type="EMBL" id="KAL0355749.1"/>
    </source>
</evidence>
<accession>A0AAW2PLJ8</accession>
<name>A0AAW2PLJ8_SESRA</name>
<dbReference type="PANTHER" id="PTHR36726:SF5">
    <property type="entry name" value="CLAVATA3_ESR (CLE) GENE FAMILY MEMBER MTCLE11"/>
    <property type="match status" value="1"/>
</dbReference>
<gene>
    <name evidence="3" type="ORF">Sradi_4021800</name>
</gene>
<dbReference type="EMBL" id="JACGWJ010000017">
    <property type="protein sequence ID" value="KAL0355749.1"/>
    <property type="molecule type" value="Genomic_DNA"/>
</dbReference>
<feature type="compositionally biased region" description="Polar residues" evidence="1">
    <location>
        <begin position="62"/>
        <end position="72"/>
    </location>
</feature>
<feature type="compositionally biased region" description="Basic and acidic residues" evidence="1">
    <location>
        <begin position="79"/>
        <end position="88"/>
    </location>
</feature>
<proteinExistence type="predicted"/>
<keyword evidence="2" id="KW-0732">Signal</keyword>
<feature type="chain" id="PRO_5043374350" evidence="2">
    <location>
        <begin position="29"/>
        <end position="88"/>
    </location>
</feature>
<feature type="signal peptide" evidence="2">
    <location>
        <begin position="1"/>
        <end position="28"/>
    </location>
</feature>
<organism evidence="3">
    <name type="scientific">Sesamum radiatum</name>
    <name type="common">Black benniseed</name>
    <dbReference type="NCBI Taxonomy" id="300843"/>
    <lineage>
        <taxon>Eukaryota</taxon>
        <taxon>Viridiplantae</taxon>
        <taxon>Streptophyta</taxon>
        <taxon>Embryophyta</taxon>
        <taxon>Tracheophyta</taxon>
        <taxon>Spermatophyta</taxon>
        <taxon>Magnoliopsida</taxon>
        <taxon>eudicotyledons</taxon>
        <taxon>Gunneridae</taxon>
        <taxon>Pentapetalae</taxon>
        <taxon>asterids</taxon>
        <taxon>lamiids</taxon>
        <taxon>Lamiales</taxon>
        <taxon>Pedaliaceae</taxon>
        <taxon>Sesamum</taxon>
    </lineage>
</organism>
<reference evidence="3" key="2">
    <citation type="journal article" date="2024" name="Plant">
        <title>Genomic evolution and insights into agronomic trait innovations of Sesamum species.</title>
        <authorList>
            <person name="Miao H."/>
            <person name="Wang L."/>
            <person name="Qu L."/>
            <person name="Liu H."/>
            <person name="Sun Y."/>
            <person name="Le M."/>
            <person name="Wang Q."/>
            <person name="Wei S."/>
            <person name="Zheng Y."/>
            <person name="Lin W."/>
            <person name="Duan Y."/>
            <person name="Cao H."/>
            <person name="Xiong S."/>
            <person name="Wang X."/>
            <person name="Wei L."/>
            <person name="Li C."/>
            <person name="Ma Q."/>
            <person name="Ju M."/>
            <person name="Zhao R."/>
            <person name="Li G."/>
            <person name="Mu C."/>
            <person name="Tian Q."/>
            <person name="Mei H."/>
            <person name="Zhang T."/>
            <person name="Gao T."/>
            <person name="Zhang H."/>
        </authorList>
    </citation>
    <scope>NUCLEOTIDE SEQUENCE</scope>
    <source>
        <strain evidence="3">G02</strain>
    </source>
</reference>
<dbReference type="InterPro" id="IPR038821">
    <property type="entry name" value="CLE45-like"/>
</dbReference>
<feature type="region of interest" description="Disordered" evidence="1">
    <location>
        <begin position="60"/>
        <end position="88"/>
    </location>
</feature>
<dbReference type="PANTHER" id="PTHR36726">
    <property type="entry name" value="CLAVATA3/ESR (CLE)-RELATED PROTEIN 45"/>
    <property type="match status" value="1"/>
</dbReference>
<protein>
    <submittedName>
        <fullName evidence="3">Uncharacterized protein</fullName>
    </submittedName>
</protein>
<sequence>MSCLAYRIIVLAVFLVGLLSIQPANVSASRSIDLAVRHSRVLKAAGGALQDLNVPRDIAPSPATTFDPMNQSQKRRVRRGSDPIHNKC</sequence>
<reference evidence="3" key="1">
    <citation type="submission" date="2020-06" db="EMBL/GenBank/DDBJ databases">
        <authorList>
            <person name="Li T."/>
            <person name="Hu X."/>
            <person name="Zhang T."/>
            <person name="Song X."/>
            <person name="Zhang H."/>
            <person name="Dai N."/>
            <person name="Sheng W."/>
            <person name="Hou X."/>
            <person name="Wei L."/>
        </authorList>
    </citation>
    <scope>NUCLEOTIDE SEQUENCE</scope>
    <source>
        <strain evidence="3">G02</strain>
        <tissue evidence="3">Leaf</tissue>
    </source>
</reference>
<evidence type="ECO:0000256" key="1">
    <source>
        <dbReference type="SAM" id="MobiDB-lite"/>
    </source>
</evidence>
<dbReference type="AlphaFoldDB" id="A0AAW2PLJ8"/>
<evidence type="ECO:0000256" key="2">
    <source>
        <dbReference type="SAM" id="SignalP"/>
    </source>
</evidence>